<proteinExistence type="predicted"/>
<evidence type="ECO:0000313" key="4">
    <source>
        <dbReference type="Proteomes" id="UP000607653"/>
    </source>
</evidence>
<dbReference type="Gene3D" id="3.10.180.10">
    <property type="entry name" value="2,3-Dihydroxybiphenyl 1,2-Dioxygenase, domain 1"/>
    <property type="match status" value="1"/>
</dbReference>
<dbReference type="AlphaFoldDB" id="A0A822Y4A2"/>
<dbReference type="InterPro" id="IPR054576">
    <property type="entry name" value="At5g48480-like_N"/>
</dbReference>
<name>A0A822Y4A2_NELNU</name>
<protein>
    <recommendedName>
        <fullName evidence="2">Glyoxalase At5g48480-like N-terminal domain-containing protein</fullName>
    </recommendedName>
</protein>
<gene>
    <name evidence="3" type="ORF">HUJ06_028570</name>
</gene>
<sequence>MAQENAATLDLQNGGVENESTKTVSYKAADAVLFYKTAFGAGEFKRVMYPKRKEEQVANSRRGRSSCSATWYRGKQKTKAWILRLPSLRPDQRLLCSGWLWNKLDDEEGVEDIENLNSVPYWSNDLDHDVDEQEVCVHIGDGDSSDTMIRTSKEDKWENNNS</sequence>
<comment type="caution">
    <text evidence="3">The sequence shown here is derived from an EMBL/GenBank/DDBJ whole genome shotgun (WGS) entry which is preliminary data.</text>
</comment>
<keyword evidence="4" id="KW-1185">Reference proteome</keyword>
<reference evidence="3 4" key="1">
    <citation type="journal article" date="2020" name="Mol. Biol. Evol.">
        <title>Distinct Expression and Methylation Patterns for Genes with Different Fates following a Single Whole-Genome Duplication in Flowering Plants.</title>
        <authorList>
            <person name="Shi T."/>
            <person name="Rahmani R.S."/>
            <person name="Gugger P.F."/>
            <person name="Wang M."/>
            <person name="Li H."/>
            <person name="Zhang Y."/>
            <person name="Li Z."/>
            <person name="Wang Q."/>
            <person name="Van de Peer Y."/>
            <person name="Marchal K."/>
            <person name="Chen J."/>
        </authorList>
    </citation>
    <scope>NUCLEOTIDE SEQUENCE [LARGE SCALE GENOMIC DNA]</scope>
    <source>
        <tissue evidence="3">Leaf</tissue>
    </source>
</reference>
<feature type="compositionally biased region" description="Basic and acidic residues" evidence="1">
    <location>
        <begin position="151"/>
        <end position="162"/>
    </location>
</feature>
<dbReference type="InterPro" id="IPR029068">
    <property type="entry name" value="Glyas_Bleomycin-R_OHBP_Dase"/>
</dbReference>
<dbReference type="EMBL" id="DUZY01000002">
    <property type="protein sequence ID" value="DAD27102.1"/>
    <property type="molecule type" value="Genomic_DNA"/>
</dbReference>
<evidence type="ECO:0000313" key="3">
    <source>
        <dbReference type="EMBL" id="DAD27102.1"/>
    </source>
</evidence>
<evidence type="ECO:0000256" key="1">
    <source>
        <dbReference type="SAM" id="MobiDB-lite"/>
    </source>
</evidence>
<feature type="region of interest" description="Disordered" evidence="1">
    <location>
        <begin position="141"/>
        <end position="162"/>
    </location>
</feature>
<accession>A0A822Y4A2</accession>
<feature type="domain" description="Glyoxalase At5g48480-like N-terminal" evidence="2">
    <location>
        <begin position="26"/>
        <end position="56"/>
    </location>
</feature>
<dbReference type="Proteomes" id="UP000607653">
    <property type="component" value="Unassembled WGS sequence"/>
</dbReference>
<evidence type="ECO:0000259" key="2">
    <source>
        <dbReference type="Pfam" id="PF22656"/>
    </source>
</evidence>
<organism evidence="3 4">
    <name type="scientific">Nelumbo nucifera</name>
    <name type="common">Sacred lotus</name>
    <dbReference type="NCBI Taxonomy" id="4432"/>
    <lineage>
        <taxon>Eukaryota</taxon>
        <taxon>Viridiplantae</taxon>
        <taxon>Streptophyta</taxon>
        <taxon>Embryophyta</taxon>
        <taxon>Tracheophyta</taxon>
        <taxon>Spermatophyta</taxon>
        <taxon>Magnoliopsida</taxon>
        <taxon>Proteales</taxon>
        <taxon>Nelumbonaceae</taxon>
        <taxon>Nelumbo</taxon>
    </lineage>
</organism>
<dbReference type="Pfam" id="PF22656">
    <property type="entry name" value="At5g48480-like_N"/>
    <property type="match status" value="1"/>
</dbReference>